<proteinExistence type="predicted"/>
<keyword evidence="5" id="KW-1185">Reference proteome</keyword>
<reference evidence="5" key="1">
    <citation type="submission" date="2020-06" db="EMBL/GenBank/DDBJ databases">
        <title>Isolation of Planomicrobium glaciei.</title>
        <authorList>
            <person name="Malisova L."/>
            <person name="Safrankova R."/>
            <person name="Jakubu V."/>
            <person name="Spanelova P."/>
        </authorList>
    </citation>
    <scope>NUCLEOTIDE SEQUENCE [LARGE SCALE GENOMIC DNA]</scope>
    <source>
        <strain evidence="5">NRL-ATB46093</strain>
    </source>
</reference>
<evidence type="ECO:0000256" key="3">
    <source>
        <dbReference type="SAM" id="Phobius"/>
    </source>
</evidence>
<evidence type="ECO:0000313" key="5">
    <source>
        <dbReference type="Proteomes" id="UP000509222"/>
    </source>
</evidence>
<sequence length="200" mass="22320">MKATSNEKGLTLVEILAALAILGIFFVGVVTIFPQMTLFNARTETKLDTMNLAKQEMSSITLASKWEKLLVTSPTDPTSLEPQFLKKEKIITEMQALGYSQDTANSVAATPFTANSFMRFKKEGEYRYETDVYLQCEPFLLKDPTASGTGTKVPCAESDRIKLYKIHLKVFSNKNSTNGSYQMSSETYSYIRYTAKKPGG</sequence>
<evidence type="ECO:0000256" key="2">
    <source>
        <dbReference type="ARBA" id="ARBA00023287"/>
    </source>
</evidence>
<dbReference type="RefSeq" id="WP_176294814.1">
    <property type="nucleotide sequence ID" value="NZ_CP051177.1"/>
</dbReference>
<keyword evidence="3" id="KW-1133">Transmembrane helix</keyword>
<evidence type="ECO:0000256" key="1">
    <source>
        <dbReference type="ARBA" id="ARBA00004241"/>
    </source>
</evidence>
<protein>
    <submittedName>
        <fullName evidence="4">Type II secretion system protein</fullName>
    </submittedName>
</protein>
<accession>A0A7H8QCH6</accession>
<keyword evidence="3" id="KW-0812">Transmembrane</keyword>
<organism evidence="4 5">
    <name type="scientific">Planococcus glaciei</name>
    <dbReference type="NCBI Taxonomy" id="459472"/>
    <lineage>
        <taxon>Bacteria</taxon>
        <taxon>Bacillati</taxon>
        <taxon>Bacillota</taxon>
        <taxon>Bacilli</taxon>
        <taxon>Bacillales</taxon>
        <taxon>Caryophanaceae</taxon>
        <taxon>Planococcus</taxon>
    </lineage>
</organism>
<dbReference type="AlphaFoldDB" id="A0A7H8QCH6"/>
<dbReference type="Proteomes" id="UP000509222">
    <property type="component" value="Chromosome"/>
</dbReference>
<dbReference type="PROSITE" id="PS00409">
    <property type="entry name" value="PROKAR_NTER_METHYL"/>
    <property type="match status" value="1"/>
</dbReference>
<dbReference type="GO" id="GO:0030420">
    <property type="term" value="P:establishment of competence for transformation"/>
    <property type="evidence" value="ECO:0007669"/>
    <property type="project" value="UniProtKB-KW"/>
</dbReference>
<keyword evidence="3" id="KW-0472">Membrane</keyword>
<evidence type="ECO:0000313" key="4">
    <source>
        <dbReference type="EMBL" id="QKX51716.1"/>
    </source>
</evidence>
<dbReference type="Pfam" id="PF07963">
    <property type="entry name" value="N_methyl"/>
    <property type="match status" value="1"/>
</dbReference>
<dbReference type="NCBIfam" id="TIGR02532">
    <property type="entry name" value="IV_pilin_GFxxxE"/>
    <property type="match status" value="1"/>
</dbReference>
<gene>
    <name evidence="4" type="ORF">HF394_14700</name>
</gene>
<dbReference type="EMBL" id="CP051177">
    <property type="protein sequence ID" value="QKX51716.1"/>
    <property type="molecule type" value="Genomic_DNA"/>
</dbReference>
<dbReference type="GO" id="GO:0009986">
    <property type="term" value="C:cell surface"/>
    <property type="evidence" value="ECO:0007669"/>
    <property type="project" value="UniProtKB-SubCell"/>
</dbReference>
<name>A0A7H8QCH6_9BACL</name>
<feature type="transmembrane region" description="Helical" evidence="3">
    <location>
        <begin position="12"/>
        <end position="33"/>
    </location>
</feature>
<keyword evidence="2" id="KW-0178">Competence</keyword>
<comment type="subcellular location">
    <subcellularLocation>
        <location evidence="1">Cell surface</location>
    </subcellularLocation>
</comment>
<dbReference type="InterPro" id="IPR012902">
    <property type="entry name" value="N_methyl_site"/>
</dbReference>